<accession>A0A078FTX3</accession>
<gene>
    <name evidence="1" type="primary">BnaC02g34320D</name>
    <name evidence="1" type="ORF">GSBRNA2T00090138001</name>
</gene>
<dbReference type="Gramene" id="CDY15813">
    <property type="protein sequence ID" value="CDY15813"/>
    <property type="gene ID" value="GSBRNA2T00090138001"/>
</dbReference>
<dbReference type="Proteomes" id="UP000028999">
    <property type="component" value="Unassembled WGS sequence"/>
</dbReference>
<organism evidence="1 2">
    <name type="scientific">Brassica napus</name>
    <name type="common">Rape</name>
    <dbReference type="NCBI Taxonomy" id="3708"/>
    <lineage>
        <taxon>Eukaryota</taxon>
        <taxon>Viridiplantae</taxon>
        <taxon>Streptophyta</taxon>
        <taxon>Embryophyta</taxon>
        <taxon>Tracheophyta</taxon>
        <taxon>Spermatophyta</taxon>
        <taxon>Magnoliopsida</taxon>
        <taxon>eudicotyledons</taxon>
        <taxon>Gunneridae</taxon>
        <taxon>Pentapetalae</taxon>
        <taxon>rosids</taxon>
        <taxon>malvids</taxon>
        <taxon>Brassicales</taxon>
        <taxon>Brassicaceae</taxon>
        <taxon>Brassiceae</taxon>
        <taxon>Brassica</taxon>
    </lineage>
</organism>
<proteinExistence type="predicted"/>
<keyword evidence="2" id="KW-1185">Reference proteome</keyword>
<protein>
    <submittedName>
        <fullName evidence="1">BnaC02g34320D protein</fullName>
    </submittedName>
</protein>
<reference evidence="1 2" key="1">
    <citation type="journal article" date="2014" name="Science">
        <title>Plant genetics. Early allopolyploid evolution in the post-Neolithic Brassica napus oilseed genome.</title>
        <authorList>
            <person name="Chalhoub B."/>
            <person name="Denoeud F."/>
            <person name="Liu S."/>
            <person name="Parkin I.A."/>
            <person name="Tang H."/>
            <person name="Wang X."/>
            <person name="Chiquet J."/>
            <person name="Belcram H."/>
            <person name="Tong C."/>
            <person name="Samans B."/>
            <person name="Correa M."/>
            <person name="Da Silva C."/>
            <person name="Just J."/>
            <person name="Falentin C."/>
            <person name="Koh C.S."/>
            <person name="Le Clainche I."/>
            <person name="Bernard M."/>
            <person name="Bento P."/>
            <person name="Noel B."/>
            <person name="Labadie K."/>
            <person name="Alberti A."/>
            <person name="Charles M."/>
            <person name="Arnaud D."/>
            <person name="Guo H."/>
            <person name="Daviaud C."/>
            <person name="Alamery S."/>
            <person name="Jabbari K."/>
            <person name="Zhao M."/>
            <person name="Edger P.P."/>
            <person name="Chelaifa H."/>
            <person name="Tack D."/>
            <person name="Lassalle G."/>
            <person name="Mestiri I."/>
            <person name="Schnel N."/>
            <person name="Le Paslier M.C."/>
            <person name="Fan G."/>
            <person name="Renault V."/>
            <person name="Bayer P.E."/>
            <person name="Golicz A.A."/>
            <person name="Manoli S."/>
            <person name="Lee T.H."/>
            <person name="Thi V.H."/>
            <person name="Chalabi S."/>
            <person name="Hu Q."/>
            <person name="Fan C."/>
            <person name="Tollenaere R."/>
            <person name="Lu Y."/>
            <person name="Battail C."/>
            <person name="Shen J."/>
            <person name="Sidebottom C.H."/>
            <person name="Wang X."/>
            <person name="Canaguier A."/>
            <person name="Chauveau A."/>
            <person name="Berard A."/>
            <person name="Deniot G."/>
            <person name="Guan M."/>
            <person name="Liu Z."/>
            <person name="Sun F."/>
            <person name="Lim Y.P."/>
            <person name="Lyons E."/>
            <person name="Town C.D."/>
            <person name="Bancroft I."/>
            <person name="Wang X."/>
            <person name="Meng J."/>
            <person name="Ma J."/>
            <person name="Pires J.C."/>
            <person name="King G.J."/>
            <person name="Brunel D."/>
            <person name="Delourme R."/>
            <person name="Renard M."/>
            <person name="Aury J.M."/>
            <person name="Adams K.L."/>
            <person name="Batley J."/>
            <person name="Snowdon R.J."/>
            <person name="Tost J."/>
            <person name="Edwards D."/>
            <person name="Zhou Y."/>
            <person name="Hua W."/>
            <person name="Sharpe A.G."/>
            <person name="Paterson A.H."/>
            <person name="Guan C."/>
            <person name="Wincker P."/>
        </authorList>
    </citation>
    <scope>NUCLEOTIDE SEQUENCE [LARGE SCALE GENOMIC DNA]</scope>
    <source>
        <strain evidence="2">cv. Darmor-bzh</strain>
    </source>
</reference>
<dbReference type="EMBL" id="LK032058">
    <property type="protein sequence ID" value="CDY15813.1"/>
    <property type="molecule type" value="Genomic_DNA"/>
</dbReference>
<evidence type="ECO:0000313" key="1">
    <source>
        <dbReference type="EMBL" id="CDY15813.1"/>
    </source>
</evidence>
<dbReference type="PaxDb" id="3708-A0A078FTX3"/>
<dbReference type="AlphaFoldDB" id="A0A078FTX3"/>
<sequence>MATEFNLPGLRFCRLYASGLIGLD</sequence>
<evidence type="ECO:0000313" key="2">
    <source>
        <dbReference type="Proteomes" id="UP000028999"/>
    </source>
</evidence>
<name>A0A078FTX3_BRANA</name>